<dbReference type="RefSeq" id="WP_109007702.1">
    <property type="nucleotide sequence ID" value="NZ_BDUD01000001.1"/>
</dbReference>
<organism evidence="2 3">
    <name type="scientific">Nostoc commune NIES-4072</name>
    <dbReference type="NCBI Taxonomy" id="2005467"/>
    <lineage>
        <taxon>Bacteria</taxon>
        <taxon>Bacillati</taxon>
        <taxon>Cyanobacteriota</taxon>
        <taxon>Cyanophyceae</taxon>
        <taxon>Nostocales</taxon>
        <taxon>Nostocaceae</taxon>
        <taxon>Nostoc</taxon>
    </lineage>
</organism>
<evidence type="ECO:0000313" key="3">
    <source>
        <dbReference type="Proteomes" id="UP000245124"/>
    </source>
</evidence>
<protein>
    <submittedName>
        <fullName evidence="2">Uncharacterized protein</fullName>
    </submittedName>
</protein>
<dbReference type="AlphaFoldDB" id="A0A2R5FPF8"/>
<keyword evidence="1" id="KW-0732">Signal</keyword>
<sequence>MFRFRINNKWLVIAVLSCVLVTSSAFAISFRDTNSSTPVKIHYHPTDNTSRSNYLTQLERRSTFDTDKTSRFDYLTQIENVFNTIESTKLVTLEKSEEISNATKTYADRTKADLDIALENARLLAETEGKSGEIQSLSRFELRSLAQELGLTIVDLLATDKGLVPETWYFQGRKIPELEIINYFIPLAQKIDEDLVAIGDGDVNYRSYNQATFTLVELTH</sequence>
<comment type="caution">
    <text evidence="2">The sequence shown here is derived from an EMBL/GenBank/DDBJ whole genome shotgun (WGS) entry which is preliminary data.</text>
</comment>
<dbReference type="EMBL" id="BDUD01000001">
    <property type="protein sequence ID" value="GBG17514.1"/>
    <property type="molecule type" value="Genomic_DNA"/>
</dbReference>
<evidence type="ECO:0000313" key="2">
    <source>
        <dbReference type="EMBL" id="GBG17514.1"/>
    </source>
</evidence>
<reference evidence="2 3" key="1">
    <citation type="submission" date="2017-06" db="EMBL/GenBank/DDBJ databases">
        <title>Genome sequencing of cyanobaciteial culture collection at National Institute for Environmental Studies (NIES).</title>
        <authorList>
            <person name="Hirose Y."/>
            <person name="Shimura Y."/>
            <person name="Fujisawa T."/>
            <person name="Nakamura Y."/>
            <person name="Kawachi M."/>
        </authorList>
    </citation>
    <scope>NUCLEOTIDE SEQUENCE [LARGE SCALE GENOMIC DNA]</scope>
    <source>
        <strain evidence="2 3">NIES-4072</strain>
    </source>
</reference>
<gene>
    <name evidence="2" type="ORF">NIES4072_11740</name>
</gene>
<evidence type="ECO:0000256" key="1">
    <source>
        <dbReference type="SAM" id="SignalP"/>
    </source>
</evidence>
<feature type="signal peptide" evidence="1">
    <location>
        <begin position="1"/>
        <end position="27"/>
    </location>
</feature>
<name>A0A2R5FPF8_NOSCO</name>
<keyword evidence="3" id="KW-1185">Reference proteome</keyword>
<dbReference type="OrthoDB" id="25353at2"/>
<feature type="chain" id="PRO_5015328294" evidence="1">
    <location>
        <begin position="28"/>
        <end position="220"/>
    </location>
</feature>
<proteinExistence type="predicted"/>
<accession>A0A2R5FPF8</accession>
<dbReference type="Proteomes" id="UP000245124">
    <property type="component" value="Unassembled WGS sequence"/>
</dbReference>